<feature type="compositionally biased region" description="Acidic residues" evidence="1">
    <location>
        <begin position="267"/>
        <end position="280"/>
    </location>
</feature>
<evidence type="ECO:0000313" key="3">
    <source>
        <dbReference type="Proteomes" id="UP000443090"/>
    </source>
</evidence>
<reference evidence="2 3" key="1">
    <citation type="submission" date="2018-05" db="EMBL/GenBank/DDBJ databases">
        <title>Genome sequencing and assembly of the regulated plant pathogen Lachnellula willkommii and related sister species for the development of diagnostic species identification markers.</title>
        <authorList>
            <person name="Giroux E."/>
            <person name="Bilodeau G."/>
        </authorList>
    </citation>
    <scope>NUCLEOTIDE SEQUENCE [LARGE SCALE GENOMIC DNA]</scope>
    <source>
        <strain evidence="2 3">CBS 160.35</strain>
    </source>
</reference>
<feature type="compositionally biased region" description="Basic residues" evidence="1">
    <location>
        <begin position="232"/>
        <end position="253"/>
    </location>
</feature>
<dbReference type="InterPro" id="IPR018555">
    <property type="entry name" value="C630.06c-like"/>
</dbReference>
<protein>
    <submittedName>
        <fullName evidence="2">Uncharacterized protein</fullName>
    </submittedName>
</protein>
<organism evidence="2 3">
    <name type="scientific">Lachnellula occidentalis</name>
    <dbReference type="NCBI Taxonomy" id="215460"/>
    <lineage>
        <taxon>Eukaryota</taxon>
        <taxon>Fungi</taxon>
        <taxon>Dikarya</taxon>
        <taxon>Ascomycota</taxon>
        <taxon>Pezizomycotina</taxon>
        <taxon>Leotiomycetes</taxon>
        <taxon>Helotiales</taxon>
        <taxon>Lachnaceae</taxon>
        <taxon>Lachnellula</taxon>
    </lineage>
</organism>
<keyword evidence="3" id="KW-1185">Reference proteome</keyword>
<feature type="region of interest" description="Disordered" evidence="1">
    <location>
        <begin position="169"/>
        <end position="280"/>
    </location>
</feature>
<accession>A0A8H8UAA1</accession>
<feature type="region of interest" description="Disordered" evidence="1">
    <location>
        <begin position="48"/>
        <end position="79"/>
    </location>
</feature>
<feature type="compositionally biased region" description="Basic residues" evidence="1">
    <location>
        <begin position="191"/>
        <end position="208"/>
    </location>
</feature>
<evidence type="ECO:0000256" key="1">
    <source>
        <dbReference type="SAM" id="MobiDB-lite"/>
    </source>
</evidence>
<dbReference type="AlphaFoldDB" id="A0A8H8UAA1"/>
<feature type="region of interest" description="Disordered" evidence="1">
    <location>
        <begin position="1"/>
        <end position="33"/>
    </location>
</feature>
<dbReference type="Pfam" id="PF09428">
    <property type="entry name" value="DUF2011"/>
    <property type="match status" value="1"/>
</dbReference>
<dbReference type="OrthoDB" id="5425061at2759"/>
<feature type="compositionally biased region" description="Basic and acidic residues" evidence="1">
    <location>
        <begin position="1"/>
        <end position="15"/>
    </location>
</feature>
<feature type="compositionally biased region" description="Low complexity" evidence="1">
    <location>
        <begin position="254"/>
        <end position="266"/>
    </location>
</feature>
<name>A0A8H8UAA1_9HELO</name>
<proteinExistence type="predicted"/>
<dbReference type="EMBL" id="QGMI01000762">
    <property type="protein sequence ID" value="TVY36962.1"/>
    <property type="molecule type" value="Genomic_DNA"/>
</dbReference>
<feature type="compositionally biased region" description="Low complexity" evidence="1">
    <location>
        <begin position="48"/>
        <end position="65"/>
    </location>
</feature>
<sequence length="280" mass="31273">MFDVPDAKRVRRSDLYARSQSSSPTPSEPDPELEAQLQARLASLYGSAFDTSATTSTSNPSAVPNGKPQPDTEAEDEPAEFEFRLFSSGKIDETKPQKIVLEVEEEETGEGSFLRKRDATYYFAEKAVGEQKWKFESAALSGEEILDLAKRRAWGLEVPWRVTVLKTTGKSKNTRGGADTMVKAEAGGEIKRRRPGKKSRIILRQKKKKSDEIEEKKRRAEELKDETEREKRTRRNREKKVKKKMKEKAKKAKGAGAEVADGSGASSDDDQGEAGSEEEI</sequence>
<feature type="compositionally biased region" description="Basic and acidic residues" evidence="1">
    <location>
        <begin position="209"/>
        <end position="231"/>
    </location>
</feature>
<dbReference type="Proteomes" id="UP000443090">
    <property type="component" value="Unassembled WGS sequence"/>
</dbReference>
<gene>
    <name evidence="2" type="ORF">LOCC1_G008601</name>
</gene>
<comment type="caution">
    <text evidence="2">The sequence shown here is derived from an EMBL/GenBank/DDBJ whole genome shotgun (WGS) entry which is preliminary data.</text>
</comment>
<evidence type="ECO:0000313" key="2">
    <source>
        <dbReference type="EMBL" id="TVY36962.1"/>
    </source>
</evidence>